<dbReference type="SUPFAM" id="SSF53649">
    <property type="entry name" value="Alkaline phosphatase-like"/>
    <property type="match status" value="1"/>
</dbReference>
<dbReference type="Gene3D" id="3.40.720.10">
    <property type="entry name" value="Alkaline Phosphatase, subunit A"/>
    <property type="match status" value="1"/>
</dbReference>
<dbReference type="AlphaFoldDB" id="A0A1B6DQF7"/>
<organism evidence="4">
    <name type="scientific">Clastoptera arizonana</name>
    <name type="common">Arizona spittle bug</name>
    <dbReference type="NCBI Taxonomy" id="38151"/>
    <lineage>
        <taxon>Eukaryota</taxon>
        <taxon>Metazoa</taxon>
        <taxon>Ecdysozoa</taxon>
        <taxon>Arthropoda</taxon>
        <taxon>Hexapoda</taxon>
        <taxon>Insecta</taxon>
        <taxon>Pterygota</taxon>
        <taxon>Neoptera</taxon>
        <taxon>Paraneoptera</taxon>
        <taxon>Hemiptera</taxon>
        <taxon>Auchenorrhyncha</taxon>
        <taxon>Cercopoidea</taxon>
        <taxon>Clastopteridae</taxon>
        <taxon>Clastoptera</taxon>
    </lineage>
</organism>
<dbReference type="EMBL" id="GEDC01009391">
    <property type="protein sequence ID" value="JAS27907.1"/>
    <property type="molecule type" value="Transcribed_RNA"/>
</dbReference>
<keyword evidence="1" id="KW-0479">Metal-binding</keyword>
<dbReference type="GO" id="GO:0008484">
    <property type="term" value="F:sulfuric ester hydrolase activity"/>
    <property type="evidence" value="ECO:0007669"/>
    <property type="project" value="InterPro"/>
</dbReference>
<dbReference type="PANTHER" id="PTHR10342">
    <property type="entry name" value="ARYLSULFATASE"/>
    <property type="match status" value="1"/>
</dbReference>
<dbReference type="GO" id="GO:0046872">
    <property type="term" value="F:metal ion binding"/>
    <property type="evidence" value="ECO:0007669"/>
    <property type="project" value="UniProtKB-KW"/>
</dbReference>
<dbReference type="Gene3D" id="3.30.1120.10">
    <property type="match status" value="2"/>
</dbReference>
<evidence type="ECO:0000256" key="2">
    <source>
        <dbReference type="ARBA" id="ARBA00022837"/>
    </source>
</evidence>
<proteinExistence type="predicted"/>
<dbReference type="PANTHER" id="PTHR10342:SF264">
    <property type="entry name" value="MIP05773P-RELATED"/>
    <property type="match status" value="1"/>
</dbReference>
<protein>
    <submittedName>
        <fullName evidence="4">Uncharacterized protein</fullName>
    </submittedName>
</protein>
<evidence type="ECO:0000256" key="1">
    <source>
        <dbReference type="ARBA" id="ARBA00022723"/>
    </source>
</evidence>
<dbReference type="InterPro" id="IPR017850">
    <property type="entry name" value="Alkaline_phosphatase_core_sf"/>
</dbReference>
<reference evidence="4" key="1">
    <citation type="submission" date="2015-12" db="EMBL/GenBank/DDBJ databases">
        <title>De novo transcriptome assembly of four potential Pierce s Disease insect vectors from Arizona vineyards.</title>
        <authorList>
            <person name="Tassone E.E."/>
        </authorList>
    </citation>
    <scope>NUCLEOTIDE SEQUENCE</scope>
</reference>
<dbReference type="InterPro" id="IPR047115">
    <property type="entry name" value="ARSB"/>
</dbReference>
<accession>A0A1B6DQF7</accession>
<name>A0A1B6DQF7_9HEMI</name>
<evidence type="ECO:0000256" key="3">
    <source>
        <dbReference type="ARBA" id="ARBA00023180"/>
    </source>
</evidence>
<keyword evidence="2" id="KW-0106">Calcium</keyword>
<evidence type="ECO:0000313" key="4">
    <source>
        <dbReference type="EMBL" id="JAS27907.1"/>
    </source>
</evidence>
<sequence>MTPWEGASRCVAVVWSSHFKNNNQRVSNQLMYITDWLPTFYTAAGLDLNKLGNIDGIDMWKTLVNDTKSRRNEFIYNIHENHYVYAALRYFDWKYVYGTVSQGKSDQWYGESGRFETEITYSPKDVLWSKAGKAFTSFVTKQQINEKKNYENQGNMTNRAQKIIKFKSKLLGEKEILALRKEATIDCGERKESIKCNPLEEPCLFHLKKDPCETNNLAKKYPVILNIMETIVDRYRITVVPPRNLPADPAANPKFWNGTWTPWRDNISTLMSSSNTI</sequence>
<keyword evidence="3" id="KW-0325">Glycoprotein</keyword>
<gene>
    <name evidence="4" type="ORF">g.7487</name>
</gene>